<evidence type="ECO:0000313" key="3">
    <source>
        <dbReference type="Proteomes" id="UP000320085"/>
    </source>
</evidence>
<proteinExistence type="predicted"/>
<dbReference type="EMBL" id="VFQF01000002">
    <property type="protein sequence ID" value="TQN45827.1"/>
    <property type="molecule type" value="Genomic_DNA"/>
</dbReference>
<reference evidence="2 3" key="1">
    <citation type="submission" date="2019-06" db="EMBL/GenBank/DDBJ databases">
        <title>Sequencing the genomes of 1000 actinobacteria strains.</title>
        <authorList>
            <person name="Klenk H.-P."/>
        </authorList>
    </citation>
    <scope>NUCLEOTIDE SEQUENCE [LARGE SCALE GENOMIC DNA]</scope>
    <source>
        <strain evidence="2 3">DSM 21776</strain>
    </source>
</reference>
<gene>
    <name evidence="2" type="ORF">FHX52_2527</name>
</gene>
<feature type="region of interest" description="Disordered" evidence="1">
    <location>
        <begin position="1"/>
        <end position="22"/>
    </location>
</feature>
<sequence length="57" mass="6095">MLQENAAGHRERQSALTAYDRETAGLQDVDRDRVGWAQRDAVVVGVEVVRVGGAGSA</sequence>
<dbReference type="Proteomes" id="UP000320085">
    <property type="component" value="Unassembled WGS sequence"/>
</dbReference>
<organism evidence="2 3">
    <name type="scientific">Humibacillus xanthopallidus</name>
    <dbReference type="NCBI Taxonomy" id="412689"/>
    <lineage>
        <taxon>Bacteria</taxon>
        <taxon>Bacillati</taxon>
        <taxon>Actinomycetota</taxon>
        <taxon>Actinomycetes</taxon>
        <taxon>Micrococcales</taxon>
        <taxon>Intrasporangiaceae</taxon>
        <taxon>Humibacillus</taxon>
    </lineage>
</organism>
<name>A0A543PP66_9MICO</name>
<accession>A0A543PP66</accession>
<evidence type="ECO:0000256" key="1">
    <source>
        <dbReference type="SAM" id="MobiDB-lite"/>
    </source>
</evidence>
<evidence type="ECO:0000313" key="2">
    <source>
        <dbReference type="EMBL" id="TQN45827.1"/>
    </source>
</evidence>
<protein>
    <submittedName>
        <fullName evidence="2">Uncharacterized protein</fullName>
    </submittedName>
</protein>
<dbReference type="AlphaFoldDB" id="A0A543PP66"/>
<comment type="caution">
    <text evidence="2">The sequence shown here is derived from an EMBL/GenBank/DDBJ whole genome shotgun (WGS) entry which is preliminary data.</text>
</comment>
<feature type="compositionally biased region" description="Basic and acidic residues" evidence="1">
    <location>
        <begin position="7"/>
        <end position="22"/>
    </location>
</feature>